<organism evidence="16 17">
    <name type="scientific">Amazona collaria</name>
    <name type="common">yellow-billed parrot</name>
    <dbReference type="NCBI Taxonomy" id="241587"/>
    <lineage>
        <taxon>Eukaryota</taxon>
        <taxon>Metazoa</taxon>
        <taxon>Chordata</taxon>
        <taxon>Craniata</taxon>
        <taxon>Vertebrata</taxon>
        <taxon>Euteleostomi</taxon>
        <taxon>Archelosauria</taxon>
        <taxon>Archosauria</taxon>
        <taxon>Dinosauria</taxon>
        <taxon>Saurischia</taxon>
        <taxon>Theropoda</taxon>
        <taxon>Coelurosauria</taxon>
        <taxon>Aves</taxon>
        <taxon>Neognathae</taxon>
        <taxon>Neoaves</taxon>
        <taxon>Telluraves</taxon>
        <taxon>Australaves</taxon>
        <taxon>Psittaciformes</taxon>
        <taxon>Psittacidae</taxon>
        <taxon>Amazona</taxon>
    </lineage>
</organism>
<dbReference type="InterPro" id="IPR000073">
    <property type="entry name" value="AB_hydrolase_1"/>
</dbReference>
<reference evidence="16" key="1">
    <citation type="submission" date="2025-08" db="UniProtKB">
        <authorList>
            <consortium name="Ensembl"/>
        </authorList>
    </citation>
    <scope>IDENTIFICATION</scope>
</reference>
<dbReference type="Proteomes" id="UP000694522">
    <property type="component" value="Unplaced"/>
</dbReference>
<feature type="compositionally biased region" description="Pro residues" evidence="14">
    <location>
        <begin position="138"/>
        <end position="159"/>
    </location>
</feature>
<evidence type="ECO:0000256" key="2">
    <source>
        <dbReference type="ARBA" id="ARBA00004496"/>
    </source>
</evidence>
<dbReference type="PANTHER" id="PTHR46197">
    <property type="entry name" value="PROTEIN ABHD14B-LIKE"/>
    <property type="match status" value="1"/>
</dbReference>
<feature type="compositionally biased region" description="Polar residues" evidence="14">
    <location>
        <begin position="1"/>
        <end position="14"/>
    </location>
</feature>
<comment type="function">
    <text evidence="12">Acts as an atypical protein-lysine deacetylase in vitro. Catalyzes the deacetylation of lysine residues using CoA as substrate, generating acetyl-CoA and the free amine of protein-lysine residues. Additional experiments are however required to confirm the protein-lysine deacetylase activity in vivo. Has hydrolase activity towards various surrogate p-nitrophenyl (pNp) substrates, such as pNp-butyrate, pNp-acetate and pNp-octanoate in vitro, with a strong preference for pNp-acetate. May activate transcription.</text>
</comment>
<dbReference type="GO" id="GO:0005634">
    <property type="term" value="C:nucleus"/>
    <property type="evidence" value="ECO:0007669"/>
    <property type="project" value="UniProtKB-SubCell"/>
</dbReference>
<keyword evidence="17" id="KW-1185">Reference proteome</keyword>
<dbReference type="Ensembl" id="ENSACOT00000024725.1">
    <property type="protein sequence ID" value="ENSACOP00000023904.1"/>
    <property type="gene ID" value="ENSACOG00000016126.1"/>
</dbReference>
<accession>A0A8B9GEL2</accession>
<evidence type="ECO:0000256" key="9">
    <source>
        <dbReference type="ARBA" id="ARBA00038705"/>
    </source>
</evidence>
<keyword evidence="5" id="KW-0808">Transferase</keyword>
<feature type="region of interest" description="Disordered" evidence="14">
    <location>
        <begin position="1"/>
        <end position="254"/>
    </location>
</feature>
<dbReference type="GO" id="GO:0005737">
    <property type="term" value="C:cytoplasm"/>
    <property type="evidence" value="ECO:0007669"/>
    <property type="project" value="UniProtKB-SubCell"/>
</dbReference>
<evidence type="ECO:0000256" key="1">
    <source>
        <dbReference type="ARBA" id="ARBA00004123"/>
    </source>
</evidence>
<evidence type="ECO:0000313" key="17">
    <source>
        <dbReference type="Proteomes" id="UP000694522"/>
    </source>
</evidence>
<sequence length="459" mass="48503">SQGLSPPTFLQQWYWSRRADPPPGPGSAAAPGPRRHLPVEDRGFSGSHPRPGGGVGHPPVPRRLVRPATRRALPLLGGREQEVEEEGEEHPKEQEPQGAAGERHPEKENNSQGPGAPDPTAAGNRPQPAVLSSAPGRPAAPPPPPGACSPAQPRPPELPLAPAGGPAAPQLQPGHATPPAQPSTAPRLLPQAPPGGRPQRCRPRGLSAGAAPAAPGRGSGENGWCRERSPGLTGLGGARPPQQPSRHPGMAAPRLSESTITVEGQTLFYRQAEPAQQAPKLPVLLLHGIRFSSDTWLQLRTLATLAENGYRAVAIDLPGLGRSKDAIAPAPVGQPAPGAFLKAVLEALCLGPAVVISPSLSGMYSLPFLFQHNHLLKAYVPVAPICTEKFTAEQYAQIKTPTLIVYGDQDVELGQTSLNNLRHLPEHQVLVLQGTGHPCYLDKPDEWHRGLLAFLQQLE</sequence>
<evidence type="ECO:0000256" key="5">
    <source>
        <dbReference type="ARBA" id="ARBA00022679"/>
    </source>
</evidence>
<keyword evidence="3" id="KW-0963">Cytoplasm</keyword>
<evidence type="ECO:0000256" key="7">
    <source>
        <dbReference type="ARBA" id="ARBA00023315"/>
    </source>
</evidence>
<dbReference type="SUPFAM" id="SSF53474">
    <property type="entry name" value="alpha/beta-Hydrolases"/>
    <property type="match status" value="1"/>
</dbReference>
<evidence type="ECO:0000256" key="8">
    <source>
        <dbReference type="ARBA" id="ARBA00037942"/>
    </source>
</evidence>
<feature type="compositionally biased region" description="Low complexity" evidence="14">
    <location>
        <begin position="160"/>
        <end position="174"/>
    </location>
</feature>
<evidence type="ECO:0000256" key="11">
    <source>
        <dbReference type="ARBA" id="ARBA00043029"/>
    </source>
</evidence>
<evidence type="ECO:0000256" key="12">
    <source>
        <dbReference type="ARBA" id="ARBA00045947"/>
    </source>
</evidence>
<evidence type="ECO:0000256" key="6">
    <source>
        <dbReference type="ARBA" id="ARBA00023242"/>
    </source>
</evidence>
<dbReference type="Gene3D" id="3.40.50.1820">
    <property type="entry name" value="alpha/beta hydrolase"/>
    <property type="match status" value="1"/>
</dbReference>
<dbReference type="InterPro" id="IPR029058">
    <property type="entry name" value="AB_hydrolase_fold"/>
</dbReference>
<dbReference type="GO" id="GO:0045944">
    <property type="term" value="P:positive regulation of transcription by RNA polymerase II"/>
    <property type="evidence" value="ECO:0007669"/>
    <property type="project" value="TreeGrafter"/>
</dbReference>
<dbReference type="AlphaFoldDB" id="A0A8B9GEL2"/>
<evidence type="ECO:0000256" key="10">
    <source>
        <dbReference type="ARBA" id="ARBA00041074"/>
    </source>
</evidence>
<protein>
    <recommendedName>
        <fullName evidence="10">Putative protein-lysine deacylase ABHD14B</fullName>
    </recommendedName>
    <alternativeName>
        <fullName evidence="11">Alpha/beta hydrolase domain-containing protein 14B</fullName>
    </alternativeName>
</protein>
<comment type="similarity">
    <text evidence="8">Belongs to the AB hydrolase superfamily. ABHD14 family.</text>
</comment>
<evidence type="ECO:0000256" key="4">
    <source>
        <dbReference type="ARBA" id="ARBA00022553"/>
    </source>
</evidence>
<evidence type="ECO:0000259" key="15">
    <source>
        <dbReference type="Pfam" id="PF00561"/>
    </source>
</evidence>
<keyword evidence="7" id="KW-0012">Acyltransferase</keyword>
<keyword evidence="4" id="KW-0597">Phosphoprotein</keyword>
<name>A0A8B9GEL2_9PSIT</name>
<evidence type="ECO:0000313" key="16">
    <source>
        <dbReference type="Ensembl" id="ENSACOP00000023904.1"/>
    </source>
</evidence>
<proteinExistence type="inferred from homology"/>
<feature type="domain" description="AB hydrolase-1" evidence="15">
    <location>
        <begin position="282"/>
        <end position="386"/>
    </location>
</feature>
<feature type="compositionally biased region" description="Basic and acidic residues" evidence="14">
    <location>
        <begin position="89"/>
        <end position="109"/>
    </location>
</feature>
<dbReference type="GO" id="GO:0016787">
    <property type="term" value="F:hydrolase activity"/>
    <property type="evidence" value="ECO:0007669"/>
    <property type="project" value="TreeGrafter"/>
</dbReference>
<evidence type="ECO:0000256" key="13">
    <source>
        <dbReference type="ARBA" id="ARBA00049262"/>
    </source>
</evidence>
<comment type="subcellular location">
    <subcellularLocation>
        <location evidence="2">Cytoplasm</location>
    </subcellularLocation>
    <subcellularLocation>
        <location evidence="1">Nucleus</location>
    </subcellularLocation>
</comment>
<evidence type="ECO:0000256" key="14">
    <source>
        <dbReference type="SAM" id="MobiDB-lite"/>
    </source>
</evidence>
<dbReference type="PANTHER" id="PTHR46197:SF2">
    <property type="entry name" value="PROTEIN-LYSINE DEACYLASE ABHD14B-RELATED"/>
    <property type="match status" value="1"/>
</dbReference>
<comment type="subunit">
    <text evidence="9">May interact with TAF1.</text>
</comment>
<reference evidence="16" key="2">
    <citation type="submission" date="2025-09" db="UniProtKB">
        <authorList>
            <consortium name="Ensembl"/>
        </authorList>
    </citation>
    <scope>IDENTIFICATION</scope>
</reference>
<evidence type="ECO:0000256" key="3">
    <source>
        <dbReference type="ARBA" id="ARBA00022490"/>
    </source>
</evidence>
<keyword evidence="6" id="KW-0539">Nucleus</keyword>
<dbReference type="Pfam" id="PF00561">
    <property type="entry name" value="Abhydrolase_1"/>
    <property type="match status" value="1"/>
</dbReference>
<feature type="compositionally biased region" description="Low complexity" evidence="14">
    <location>
        <begin position="204"/>
        <end position="216"/>
    </location>
</feature>
<dbReference type="FunFam" id="3.40.50.1820:FF:000077">
    <property type="entry name" value="Abhydrolase domain containing 14B"/>
    <property type="match status" value="1"/>
</dbReference>
<comment type="catalytic activity">
    <reaction evidence="13">
        <text>L-lysyl-[protein] + acetyl-CoA = N(6)-acetyl-L-lysyl-[protein] + CoA + H(+)</text>
        <dbReference type="Rhea" id="RHEA:45948"/>
        <dbReference type="Rhea" id="RHEA-COMP:9752"/>
        <dbReference type="Rhea" id="RHEA-COMP:10731"/>
        <dbReference type="ChEBI" id="CHEBI:15378"/>
        <dbReference type="ChEBI" id="CHEBI:29969"/>
        <dbReference type="ChEBI" id="CHEBI:57287"/>
        <dbReference type="ChEBI" id="CHEBI:57288"/>
        <dbReference type="ChEBI" id="CHEBI:61930"/>
    </reaction>
    <physiologicalReaction direction="right-to-left" evidence="13">
        <dbReference type="Rhea" id="RHEA:45950"/>
    </physiologicalReaction>
</comment>
<dbReference type="GO" id="GO:0016746">
    <property type="term" value="F:acyltransferase activity"/>
    <property type="evidence" value="ECO:0007669"/>
    <property type="project" value="UniProtKB-KW"/>
</dbReference>